<accession>A0A8T2SA32</accession>
<dbReference type="Proteomes" id="UP000825935">
    <property type="component" value="Chromosome 22"/>
</dbReference>
<dbReference type="AlphaFoldDB" id="A0A8T2SA32"/>
<protein>
    <submittedName>
        <fullName evidence="1">Uncharacterized protein</fullName>
    </submittedName>
</protein>
<name>A0A8T2SA32_CERRI</name>
<proteinExistence type="predicted"/>
<organism evidence="1 2">
    <name type="scientific">Ceratopteris richardii</name>
    <name type="common">Triangle waterfern</name>
    <dbReference type="NCBI Taxonomy" id="49495"/>
    <lineage>
        <taxon>Eukaryota</taxon>
        <taxon>Viridiplantae</taxon>
        <taxon>Streptophyta</taxon>
        <taxon>Embryophyta</taxon>
        <taxon>Tracheophyta</taxon>
        <taxon>Polypodiopsida</taxon>
        <taxon>Polypodiidae</taxon>
        <taxon>Polypodiales</taxon>
        <taxon>Pteridineae</taxon>
        <taxon>Pteridaceae</taxon>
        <taxon>Parkerioideae</taxon>
        <taxon>Ceratopteris</taxon>
    </lineage>
</organism>
<dbReference type="EMBL" id="CM035427">
    <property type="protein sequence ID" value="KAH7307834.1"/>
    <property type="molecule type" value="Genomic_DNA"/>
</dbReference>
<sequence length="135" mass="15764">MRVLADRREEEEKDFCCQERRHFEHHTWEFRRLQCCEHRYHSQGYISSPSSPQLCISNPDSKLAASCRSSLKLHQHHHHHHHHHVAYASSTSTMDSISIQTEDNLSAIHLGIDQDCLFMAPTHVILSYNQSFHAP</sequence>
<evidence type="ECO:0000313" key="2">
    <source>
        <dbReference type="Proteomes" id="UP000825935"/>
    </source>
</evidence>
<gene>
    <name evidence="1" type="ORF">KP509_22G079600</name>
</gene>
<reference evidence="1" key="1">
    <citation type="submission" date="2021-08" db="EMBL/GenBank/DDBJ databases">
        <title>WGS assembly of Ceratopteris richardii.</title>
        <authorList>
            <person name="Marchant D.B."/>
            <person name="Chen G."/>
            <person name="Jenkins J."/>
            <person name="Shu S."/>
            <person name="Leebens-Mack J."/>
            <person name="Grimwood J."/>
            <person name="Schmutz J."/>
            <person name="Soltis P."/>
            <person name="Soltis D."/>
            <person name="Chen Z.-H."/>
        </authorList>
    </citation>
    <scope>NUCLEOTIDE SEQUENCE</scope>
    <source>
        <strain evidence="1">Whitten #5841</strain>
        <tissue evidence="1">Leaf</tissue>
    </source>
</reference>
<evidence type="ECO:0000313" key="1">
    <source>
        <dbReference type="EMBL" id="KAH7307834.1"/>
    </source>
</evidence>
<keyword evidence="2" id="KW-1185">Reference proteome</keyword>
<comment type="caution">
    <text evidence="1">The sequence shown here is derived from an EMBL/GenBank/DDBJ whole genome shotgun (WGS) entry which is preliminary data.</text>
</comment>